<proteinExistence type="predicted"/>
<dbReference type="PRINTS" id="PR00111">
    <property type="entry name" value="ABHYDROLASE"/>
</dbReference>
<dbReference type="Proteomes" id="UP000557193">
    <property type="component" value="Unassembled WGS sequence"/>
</dbReference>
<evidence type="ECO:0000313" key="3">
    <source>
        <dbReference type="Proteomes" id="UP000557193"/>
    </source>
</evidence>
<dbReference type="Gene3D" id="3.40.50.1820">
    <property type="entry name" value="alpha/beta hydrolase"/>
    <property type="match status" value="1"/>
</dbReference>
<dbReference type="InterPro" id="IPR050266">
    <property type="entry name" value="AB_hydrolase_sf"/>
</dbReference>
<accession>A0A7X0ET31</accession>
<feature type="domain" description="AB hydrolase-1" evidence="1">
    <location>
        <begin position="25"/>
        <end position="255"/>
    </location>
</feature>
<organism evidence="2 3">
    <name type="scientific">Pseudomonas fluvialis</name>
    <dbReference type="NCBI Taxonomy" id="1793966"/>
    <lineage>
        <taxon>Bacteria</taxon>
        <taxon>Pseudomonadati</taxon>
        <taxon>Pseudomonadota</taxon>
        <taxon>Gammaproteobacteria</taxon>
        <taxon>Pseudomonadales</taxon>
        <taxon>Pseudomonadaceae</taxon>
        <taxon>Pseudomonas</taxon>
    </lineage>
</organism>
<sequence>MKSLFIQLPQGRLHYLDNRRSGPVVILLHGNSSAAAAFTEQFAELGEHYRLLAVDWPGHGQSDALPPADYSFSGYADVLVAFVRQMQLHDFALVGHSLGGHAAIEALPRLTGARGLILLGAPPFNSQLAAQLFHPEPTGGLVFQAALDNPQVTRLAKAFISQGNSTEHLLATLAHFIRATDPNVRSALGASLATGAFADEVALLATSGVPTLLLQGQNDAFINASSCTPQVFSPAPVQVVQLSDCGHCPHSEIPHLCNDLMHNFISALYENSPCKLL</sequence>
<keyword evidence="3" id="KW-1185">Reference proteome</keyword>
<reference evidence="2 3" key="1">
    <citation type="submission" date="2020-08" db="EMBL/GenBank/DDBJ databases">
        <title>Functional genomics of gut bacteria from endangered species of beetles.</title>
        <authorList>
            <person name="Carlos-Shanley C."/>
        </authorList>
    </citation>
    <scope>NUCLEOTIDE SEQUENCE [LARGE SCALE GENOMIC DNA]</scope>
    <source>
        <strain evidence="2 3">S00202</strain>
    </source>
</reference>
<protein>
    <submittedName>
        <fullName evidence="2">Pimeloyl-ACP methyl ester carboxylesterase</fullName>
    </submittedName>
</protein>
<dbReference type="InterPro" id="IPR000073">
    <property type="entry name" value="AB_hydrolase_1"/>
</dbReference>
<evidence type="ECO:0000313" key="2">
    <source>
        <dbReference type="EMBL" id="MBB6342933.1"/>
    </source>
</evidence>
<dbReference type="Pfam" id="PF12697">
    <property type="entry name" value="Abhydrolase_6"/>
    <property type="match status" value="1"/>
</dbReference>
<dbReference type="PANTHER" id="PTHR43798">
    <property type="entry name" value="MONOACYLGLYCEROL LIPASE"/>
    <property type="match status" value="1"/>
</dbReference>
<dbReference type="GO" id="GO:0016020">
    <property type="term" value="C:membrane"/>
    <property type="evidence" value="ECO:0007669"/>
    <property type="project" value="TreeGrafter"/>
</dbReference>
<gene>
    <name evidence="2" type="ORF">HNP49_003121</name>
</gene>
<name>A0A7X0ET31_9PSED</name>
<dbReference type="EMBL" id="JACHLL010000006">
    <property type="protein sequence ID" value="MBB6342933.1"/>
    <property type="molecule type" value="Genomic_DNA"/>
</dbReference>
<dbReference type="InterPro" id="IPR029058">
    <property type="entry name" value="AB_hydrolase_fold"/>
</dbReference>
<evidence type="ECO:0000259" key="1">
    <source>
        <dbReference type="Pfam" id="PF12697"/>
    </source>
</evidence>
<comment type="caution">
    <text evidence="2">The sequence shown here is derived from an EMBL/GenBank/DDBJ whole genome shotgun (WGS) entry which is preliminary data.</text>
</comment>
<dbReference type="PANTHER" id="PTHR43798:SF33">
    <property type="entry name" value="HYDROLASE, PUTATIVE (AFU_ORTHOLOGUE AFUA_2G14860)-RELATED"/>
    <property type="match status" value="1"/>
</dbReference>
<dbReference type="AlphaFoldDB" id="A0A7X0ET31"/>
<dbReference type="SUPFAM" id="SSF53474">
    <property type="entry name" value="alpha/beta-Hydrolases"/>
    <property type="match status" value="1"/>
</dbReference>
<dbReference type="RefSeq" id="WP_184684797.1">
    <property type="nucleotide sequence ID" value="NZ_JACHLL010000006.1"/>
</dbReference>